<keyword evidence="1" id="KW-0723">Serine/threonine-protein kinase</keyword>
<dbReference type="Pfam" id="PF00069">
    <property type="entry name" value="Pkinase"/>
    <property type="match status" value="1"/>
</dbReference>
<proteinExistence type="predicted"/>
<feature type="compositionally biased region" description="Polar residues" evidence="9">
    <location>
        <begin position="507"/>
        <end position="524"/>
    </location>
</feature>
<feature type="region of interest" description="Disordered" evidence="9">
    <location>
        <begin position="376"/>
        <end position="409"/>
    </location>
</feature>
<feature type="binding site" evidence="7">
    <location>
        <begin position="95"/>
        <end position="97"/>
    </location>
    <ligand>
        <name>ATP</name>
        <dbReference type="ChEBI" id="CHEBI:30616"/>
    </ligand>
</feature>
<organism evidence="11 12">
    <name type="scientific">Cymbomonas tetramitiformis</name>
    <dbReference type="NCBI Taxonomy" id="36881"/>
    <lineage>
        <taxon>Eukaryota</taxon>
        <taxon>Viridiplantae</taxon>
        <taxon>Chlorophyta</taxon>
        <taxon>Pyramimonadophyceae</taxon>
        <taxon>Pyramimonadales</taxon>
        <taxon>Pyramimonadaceae</taxon>
        <taxon>Cymbomonas</taxon>
    </lineage>
</organism>
<feature type="active site" description="Proton acceptor" evidence="6">
    <location>
        <position position="142"/>
    </location>
</feature>
<evidence type="ECO:0000313" key="12">
    <source>
        <dbReference type="Proteomes" id="UP001190700"/>
    </source>
</evidence>
<feature type="compositionally biased region" description="Low complexity" evidence="9">
    <location>
        <begin position="304"/>
        <end position="332"/>
    </location>
</feature>
<dbReference type="EMBL" id="LGRX02035109">
    <property type="protein sequence ID" value="KAK3236257.1"/>
    <property type="molecule type" value="Genomic_DNA"/>
</dbReference>
<feature type="domain" description="Protein kinase" evidence="10">
    <location>
        <begin position="17"/>
        <end position="279"/>
    </location>
</feature>
<feature type="compositionally biased region" description="Basic and acidic residues" evidence="9">
    <location>
        <begin position="692"/>
        <end position="704"/>
    </location>
</feature>
<keyword evidence="4" id="KW-0418">Kinase</keyword>
<evidence type="ECO:0000256" key="8">
    <source>
        <dbReference type="PIRSR" id="PIRSR630616-3"/>
    </source>
</evidence>
<accession>A0AAE0EQF8</accession>
<dbReference type="InterPro" id="IPR011009">
    <property type="entry name" value="Kinase-like_dom_sf"/>
</dbReference>
<evidence type="ECO:0000313" key="11">
    <source>
        <dbReference type="EMBL" id="KAK3236257.1"/>
    </source>
</evidence>
<protein>
    <recommendedName>
        <fullName evidence="10">Protein kinase domain-containing protein</fullName>
    </recommendedName>
</protein>
<dbReference type="FunFam" id="1.10.510.10:FF:000571">
    <property type="entry name" value="Maternal embryonic leucine zipper kinase"/>
    <property type="match status" value="1"/>
</dbReference>
<dbReference type="GO" id="GO:0005524">
    <property type="term" value="F:ATP binding"/>
    <property type="evidence" value="ECO:0007669"/>
    <property type="project" value="UniProtKB-KW"/>
</dbReference>
<evidence type="ECO:0000256" key="5">
    <source>
        <dbReference type="ARBA" id="ARBA00022840"/>
    </source>
</evidence>
<dbReference type="AlphaFoldDB" id="A0AAE0EQF8"/>
<evidence type="ECO:0000256" key="6">
    <source>
        <dbReference type="PIRSR" id="PIRSR630616-1"/>
    </source>
</evidence>
<evidence type="ECO:0000256" key="9">
    <source>
        <dbReference type="SAM" id="MobiDB-lite"/>
    </source>
</evidence>
<dbReference type="InterPro" id="IPR000719">
    <property type="entry name" value="Prot_kinase_dom"/>
</dbReference>
<dbReference type="Gene3D" id="1.10.510.10">
    <property type="entry name" value="Transferase(Phosphotransferase) domain 1"/>
    <property type="match status" value="1"/>
</dbReference>
<evidence type="ECO:0000256" key="3">
    <source>
        <dbReference type="ARBA" id="ARBA00022741"/>
    </source>
</evidence>
<dbReference type="SMART" id="SM00220">
    <property type="entry name" value="S_TKc"/>
    <property type="match status" value="1"/>
</dbReference>
<evidence type="ECO:0000256" key="7">
    <source>
        <dbReference type="PIRSR" id="PIRSR630616-2"/>
    </source>
</evidence>
<feature type="cross-link" description="Glycyl lysine isopeptide (Lys-Gly) (interchain with G-Cter in SUMO2)" evidence="8">
    <location>
        <position position="144"/>
    </location>
</feature>
<feature type="binding site" evidence="7">
    <location>
        <position position="27"/>
    </location>
    <ligand>
        <name>ATP</name>
        <dbReference type="ChEBI" id="CHEBI:30616"/>
    </ligand>
</feature>
<feature type="region of interest" description="Disordered" evidence="9">
    <location>
        <begin position="286"/>
        <end position="359"/>
    </location>
</feature>
<dbReference type="InterPro" id="IPR030616">
    <property type="entry name" value="Aur-like"/>
</dbReference>
<keyword evidence="3 7" id="KW-0547">Nucleotide-binding</keyword>
<dbReference type="PANTHER" id="PTHR24350">
    <property type="entry name" value="SERINE/THREONINE-PROTEIN KINASE IAL-RELATED"/>
    <property type="match status" value="1"/>
</dbReference>
<feature type="compositionally biased region" description="Basic and acidic residues" evidence="9">
    <location>
        <begin position="670"/>
        <end position="681"/>
    </location>
</feature>
<dbReference type="SUPFAM" id="SSF56112">
    <property type="entry name" value="Protein kinase-like (PK-like)"/>
    <property type="match status" value="1"/>
</dbReference>
<feature type="compositionally biased region" description="Basic residues" evidence="9">
    <location>
        <begin position="399"/>
        <end position="409"/>
    </location>
</feature>
<feature type="compositionally biased region" description="Basic and acidic residues" evidence="9">
    <location>
        <begin position="565"/>
        <end position="605"/>
    </location>
</feature>
<evidence type="ECO:0000259" key="10">
    <source>
        <dbReference type="PROSITE" id="PS50011"/>
    </source>
</evidence>
<sequence length="721" mass="79729">MYRGSAKEDRFLSVWQLVPSDRLYQGKYSAVFSASYKPTGENVALKVYKKEGIIPAVLRQVATEARSLRKLRKHKNIVDLLGHFSDERYIYIVQDLAEGGDLKNLSSSHPEMIDELFIVETVLLPLISALKHVHSRNLVHRDIKPENISFDSQGCLKLIDFGVAYDLDNAELCSSCVGTLDYMAPEVVAVLEGYTTGEPIKFGIDTWSVGILLHELLCGNPPFEVESEEETRALIMTAEYHEVCPRTVSPLAADLIGQILAKHPADRIQLDEIEYHPWVVKTMETKLGARQRATSPAARRRRSPAGPSPRQRQSPPSALQVPSPRSSPRSSPCGSLPLTPEEAVAPGPSGSLRPGRQSPLATQVVPAKDLLKSKELHRPQRHSHQVKSPDNTDQPSPRTIRRERNKLRSISHSIPSDKDFLMSKLTIGKEEGLPNKPILPSIPSGSVKGKLPELPDSQDDDDFEFASEASGSDLEIGPEVDGLQIGLLNSKAPLGSKRDSVRAGKMRSQSEFIPQESEYLQMSDYQGCGEDEPESSDNLSAMPSEEELRELGISLHDGPPARSSNKRDSVRAAKMRAHTDFQAEEMDFVHKYKFGESPDQNERRSSLVYSGDDSDEEDRPESASSTTSGGRVISPLGLNPTPVRYDDEEGMSARPPRRPQGLARSPRSPRSRDAALEKQELKPIVSASLSHDLNELRLSSREPRQPSPLSPKSSLLSKARK</sequence>
<name>A0AAE0EQF8_9CHLO</name>
<reference evidence="11 12" key="1">
    <citation type="journal article" date="2015" name="Genome Biol. Evol.">
        <title>Comparative Genomics of a Bacterivorous Green Alga Reveals Evolutionary Causalities and Consequences of Phago-Mixotrophic Mode of Nutrition.</title>
        <authorList>
            <person name="Burns J.A."/>
            <person name="Paasch A."/>
            <person name="Narechania A."/>
            <person name="Kim E."/>
        </authorList>
    </citation>
    <scope>NUCLEOTIDE SEQUENCE [LARGE SCALE GENOMIC DNA]</scope>
    <source>
        <strain evidence="11 12">PLY_AMNH</strain>
    </source>
</reference>
<dbReference type="GO" id="GO:0004674">
    <property type="term" value="F:protein serine/threonine kinase activity"/>
    <property type="evidence" value="ECO:0007669"/>
    <property type="project" value="UniProtKB-KW"/>
</dbReference>
<feature type="compositionally biased region" description="Low complexity" evidence="9">
    <location>
        <begin position="710"/>
        <end position="721"/>
    </location>
</feature>
<feature type="binding site" evidence="7">
    <location>
        <begin position="146"/>
        <end position="147"/>
    </location>
    <ligand>
        <name>ATP</name>
        <dbReference type="ChEBI" id="CHEBI:30616"/>
    </ligand>
</feature>
<feature type="region of interest" description="Disordered" evidence="9">
    <location>
        <begin position="428"/>
        <end position="721"/>
    </location>
</feature>
<evidence type="ECO:0000256" key="2">
    <source>
        <dbReference type="ARBA" id="ARBA00022679"/>
    </source>
</evidence>
<evidence type="ECO:0000256" key="4">
    <source>
        <dbReference type="ARBA" id="ARBA00022777"/>
    </source>
</evidence>
<feature type="binding site" evidence="7">
    <location>
        <position position="160"/>
    </location>
    <ligand>
        <name>ATP</name>
        <dbReference type="ChEBI" id="CHEBI:30616"/>
    </ligand>
</feature>
<gene>
    <name evidence="11" type="ORF">CYMTET_53593</name>
</gene>
<feature type="binding site" evidence="7">
    <location>
        <position position="46"/>
    </location>
    <ligand>
        <name>ATP</name>
        <dbReference type="ChEBI" id="CHEBI:30616"/>
    </ligand>
</feature>
<keyword evidence="5 7" id="KW-0067">ATP-binding</keyword>
<feature type="compositionally biased region" description="Acidic residues" evidence="9">
    <location>
        <begin position="456"/>
        <end position="465"/>
    </location>
</feature>
<evidence type="ECO:0000256" key="1">
    <source>
        <dbReference type="ARBA" id="ARBA00022527"/>
    </source>
</evidence>
<keyword evidence="12" id="KW-1185">Reference proteome</keyword>
<keyword evidence="2" id="KW-0808">Transferase</keyword>
<comment type="caution">
    <text evidence="11">The sequence shown here is derived from an EMBL/GenBank/DDBJ whole genome shotgun (WGS) entry which is preliminary data.</text>
</comment>
<dbReference type="Proteomes" id="UP001190700">
    <property type="component" value="Unassembled WGS sequence"/>
</dbReference>
<feature type="compositionally biased region" description="Polar residues" evidence="9">
    <location>
        <begin position="386"/>
        <end position="397"/>
    </location>
</feature>
<dbReference type="PROSITE" id="PS50011">
    <property type="entry name" value="PROTEIN_KINASE_DOM"/>
    <property type="match status" value="1"/>
</dbReference>